<evidence type="ECO:0000313" key="1">
    <source>
        <dbReference type="EMBL" id="HEB48196.1"/>
    </source>
</evidence>
<organism evidence="1">
    <name type="scientific">Thermofilum pendens</name>
    <dbReference type="NCBI Taxonomy" id="2269"/>
    <lineage>
        <taxon>Archaea</taxon>
        <taxon>Thermoproteota</taxon>
        <taxon>Thermoprotei</taxon>
        <taxon>Thermofilales</taxon>
        <taxon>Thermofilaceae</taxon>
        <taxon>Thermofilum</taxon>
    </lineage>
</organism>
<sequence length="99" mass="10983">MTGAVGAQEIKIEVSLAVEHETAENMLKALLADDFSGFGVLLQAAAERGELTYTLTLSCNSIYRAKSIANELLRLIRMMQEAYILLEAHTHNAWSTRKE</sequence>
<dbReference type="EMBL" id="DSKP01000006">
    <property type="protein sequence ID" value="HEB48196.1"/>
    <property type="molecule type" value="Genomic_DNA"/>
</dbReference>
<gene>
    <name evidence="2" type="ORF">ENM88_02785</name>
    <name evidence="1" type="ORF">ENP77_00115</name>
</gene>
<name>A0A7C1SM80_THEPE</name>
<dbReference type="EMBL" id="DRZM01000089">
    <property type="protein sequence ID" value="HHP04662.1"/>
    <property type="molecule type" value="Genomic_DNA"/>
</dbReference>
<proteinExistence type="predicted"/>
<comment type="caution">
    <text evidence="1">The sequence shown here is derived from an EMBL/GenBank/DDBJ whole genome shotgun (WGS) entry which is preliminary data.</text>
</comment>
<accession>A0A7C1SM80</accession>
<dbReference type="AlphaFoldDB" id="A0A7C1SM80"/>
<reference evidence="1" key="1">
    <citation type="journal article" date="2020" name="mSystems">
        <title>Genome- and Community-Level Interaction Insights into Carbon Utilization and Element Cycling Functions of Hydrothermarchaeota in Hydrothermal Sediment.</title>
        <authorList>
            <person name="Zhou Z."/>
            <person name="Liu Y."/>
            <person name="Xu W."/>
            <person name="Pan J."/>
            <person name="Luo Z.H."/>
            <person name="Li M."/>
        </authorList>
    </citation>
    <scope>NUCLEOTIDE SEQUENCE [LARGE SCALE GENOMIC DNA]</scope>
    <source>
        <strain evidence="2">SpSt-1125</strain>
        <strain evidence="1">SpSt-25</strain>
    </source>
</reference>
<protein>
    <submittedName>
        <fullName evidence="1">Uncharacterized protein</fullName>
    </submittedName>
</protein>
<evidence type="ECO:0000313" key="2">
    <source>
        <dbReference type="EMBL" id="HHP04662.1"/>
    </source>
</evidence>